<reference evidence="1" key="1">
    <citation type="submission" date="2020-10" db="EMBL/GenBank/DDBJ databases">
        <authorList>
            <person name="Gilroy R."/>
        </authorList>
    </citation>
    <scope>NUCLEOTIDE SEQUENCE</scope>
    <source>
        <strain evidence="1">ChiGjej1B1-24693</strain>
    </source>
</reference>
<accession>A0A9D1GVN7</accession>
<evidence type="ECO:0008006" key="3">
    <source>
        <dbReference type="Google" id="ProtNLM"/>
    </source>
</evidence>
<evidence type="ECO:0000313" key="1">
    <source>
        <dbReference type="EMBL" id="HIT74346.1"/>
    </source>
</evidence>
<dbReference type="Proteomes" id="UP000886842">
    <property type="component" value="Unassembled WGS sequence"/>
</dbReference>
<sequence length="273" mass="29397">MVKFPGIDVDVELEYGESPVIHPGTSRTVTTHVTNVREETLDVEASLAIPQDWPVVDPQSLTLAPGETRALTWTLGPVPRSSIENTNRLRLDLALTDRPTPAPIPFVLIGAPAYRVSLLPHPGGDDLAALEAAAVPEGSGLDRVGEWVDHSVEGNDVGLEALVDGPAVLHVQAFWWAPDAQHVRMGFDTSSVSRLVLNQEVIHTVDEATPIRPSLNASKGSTTGADLQQGWNEVLLTVVRGTEPLDGQLLLCTDDRMRDSLPAIGRTRTLADQ</sequence>
<gene>
    <name evidence="1" type="ORF">IAA98_02020</name>
</gene>
<dbReference type="EMBL" id="DVLP01000058">
    <property type="protein sequence ID" value="HIT74346.1"/>
    <property type="molecule type" value="Genomic_DNA"/>
</dbReference>
<name>A0A9D1GVN7_9ACTN</name>
<evidence type="ECO:0000313" key="2">
    <source>
        <dbReference type="Proteomes" id="UP000886842"/>
    </source>
</evidence>
<dbReference type="AlphaFoldDB" id="A0A9D1GVN7"/>
<protein>
    <recommendedName>
        <fullName evidence="3">NPCBM-associated, NEW3 domain of alpha-galactosidase</fullName>
    </recommendedName>
</protein>
<organism evidence="1 2">
    <name type="scientific">Candidatus Avipropionibacterium avicola</name>
    <dbReference type="NCBI Taxonomy" id="2840701"/>
    <lineage>
        <taxon>Bacteria</taxon>
        <taxon>Bacillati</taxon>
        <taxon>Actinomycetota</taxon>
        <taxon>Actinomycetes</taxon>
        <taxon>Propionibacteriales</taxon>
        <taxon>Propionibacteriaceae</taxon>
        <taxon>Propionibacteriaceae incertae sedis</taxon>
        <taxon>Candidatus Avipropionibacterium</taxon>
    </lineage>
</organism>
<comment type="caution">
    <text evidence="1">The sequence shown here is derived from an EMBL/GenBank/DDBJ whole genome shotgun (WGS) entry which is preliminary data.</text>
</comment>
<reference evidence="1" key="2">
    <citation type="journal article" date="2021" name="PeerJ">
        <title>Extensive microbial diversity within the chicken gut microbiome revealed by metagenomics and culture.</title>
        <authorList>
            <person name="Gilroy R."/>
            <person name="Ravi A."/>
            <person name="Getino M."/>
            <person name="Pursley I."/>
            <person name="Horton D.L."/>
            <person name="Alikhan N.F."/>
            <person name="Baker D."/>
            <person name="Gharbi K."/>
            <person name="Hall N."/>
            <person name="Watson M."/>
            <person name="Adriaenssens E.M."/>
            <person name="Foster-Nyarko E."/>
            <person name="Jarju S."/>
            <person name="Secka A."/>
            <person name="Antonio M."/>
            <person name="Oren A."/>
            <person name="Chaudhuri R.R."/>
            <person name="La Ragione R."/>
            <person name="Hildebrand F."/>
            <person name="Pallen M.J."/>
        </authorList>
    </citation>
    <scope>NUCLEOTIDE SEQUENCE</scope>
    <source>
        <strain evidence="1">ChiGjej1B1-24693</strain>
    </source>
</reference>
<proteinExistence type="predicted"/>